<dbReference type="KEGG" id="vg:1260280"/>
<proteinExistence type="predicted"/>
<protein>
    <submittedName>
        <fullName evidence="1">Uncharacterized protein</fullName>
    </submittedName>
</protein>
<gene>
    <name evidence="1" type="primary">104</name>
    <name evidence="1" type="ORF">PBI_BARNYARD_104</name>
</gene>
<accession>Q855W8</accession>
<sequence length="49" mass="5684">MSVNLSWASAKQLEFYRELLDVLGGNGFDRVTRDGKRRIVLVKPNEKYL</sequence>
<reference evidence="1 2" key="1">
    <citation type="journal article" date="2003" name="Cell">
        <title>Origins of highly mosaic mycobacteriophage genomes.</title>
        <authorList>
            <person name="Pedulla M.L."/>
            <person name="Ford M.E."/>
            <person name="Houtz J.M."/>
            <person name="Karthikeyan T."/>
            <person name="Wadsworth C."/>
            <person name="Lewis J.A."/>
            <person name="Jacobs-Sera D."/>
            <person name="Falbo J."/>
            <person name="Gross J."/>
            <person name="Pannunzio N.R."/>
            <person name="Brucker W."/>
            <person name="Kumar V."/>
            <person name="Kandasamy J."/>
            <person name="Keenan L."/>
            <person name="Bardarov S."/>
            <person name="Kriakov J."/>
            <person name="Lawrence J.G."/>
            <person name="Jacobs W.R. Jr."/>
            <person name="Hendrix R.W."/>
            <person name="Hatfull G.F."/>
        </authorList>
    </citation>
    <scope>NUCLEOTIDE SEQUENCE</scope>
</reference>
<organism evidence="1 2">
    <name type="scientific">Mycobacterium phage Barnyard</name>
    <dbReference type="NCBI Taxonomy" id="205880"/>
    <lineage>
        <taxon>Viruses</taxon>
        <taxon>Duplodnaviria</taxon>
        <taxon>Heunggongvirae</taxon>
        <taxon>Uroviricota</taxon>
        <taxon>Caudoviricetes</taxon>
        <taxon>Barnyardvirus</taxon>
        <taxon>Barnyardvirus barnyard</taxon>
    </lineage>
</organism>
<keyword evidence="2" id="KW-1185">Reference proteome</keyword>
<dbReference type="RefSeq" id="NP_818642.1">
    <property type="nucleotide sequence ID" value="NC_004689.1"/>
</dbReference>
<name>Q855W8_9CAUD</name>
<evidence type="ECO:0000313" key="2">
    <source>
        <dbReference type="Proteomes" id="UP000000731"/>
    </source>
</evidence>
<evidence type="ECO:0000313" key="1">
    <source>
        <dbReference type="EMBL" id="AAN02158.1"/>
    </source>
</evidence>
<dbReference type="Proteomes" id="UP000000731">
    <property type="component" value="Segment"/>
</dbReference>
<dbReference type="EMBL" id="AY129339">
    <property type="protein sequence ID" value="AAN02158.1"/>
    <property type="molecule type" value="Genomic_DNA"/>
</dbReference>